<dbReference type="EMBL" id="CP012333">
    <property type="protein sequence ID" value="AKU97100.1"/>
    <property type="molecule type" value="Genomic_DNA"/>
</dbReference>
<comment type="catalytic activity">
    <reaction evidence="2 13">
        <text>1-(5-phospho-beta-D-ribosyl)-ATP + H2O = 1-(5-phospho-beta-D-ribosyl)-5'-AMP + diphosphate + H(+)</text>
        <dbReference type="Rhea" id="RHEA:22828"/>
        <dbReference type="ChEBI" id="CHEBI:15377"/>
        <dbReference type="ChEBI" id="CHEBI:15378"/>
        <dbReference type="ChEBI" id="CHEBI:33019"/>
        <dbReference type="ChEBI" id="CHEBI:59457"/>
        <dbReference type="ChEBI" id="CHEBI:73183"/>
        <dbReference type="EC" id="3.6.1.31"/>
    </reaction>
</comment>
<dbReference type="NCBIfam" id="NF000768">
    <property type="entry name" value="PRK00051.1"/>
    <property type="match status" value="1"/>
</dbReference>
<keyword evidence="9 13" id="KW-0378">Hydrolase</keyword>
<dbReference type="NCBIfam" id="TIGR03188">
    <property type="entry name" value="histidine_hisI"/>
    <property type="match status" value="1"/>
</dbReference>
<keyword evidence="12 13" id="KW-0511">Multifunctional enzyme</keyword>
<evidence type="ECO:0000256" key="11">
    <source>
        <dbReference type="ARBA" id="ARBA00023102"/>
    </source>
</evidence>
<comment type="subcellular location">
    <subcellularLocation>
        <location evidence="13">Cytoplasm</location>
    </subcellularLocation>
</comment>
<evidence type="ECO:0000256" key="1">
    <source>
        <dbReference type="ARBA" id="ARBA00000024"/>
    </source>
</evidence>
<dbReference type="HAMAP" id="MF_01020">
    <property type="entry name" value="HisE"/>
    <property type="match status" value="1"/>
</dbReference>
<dbReference type="AlphaFoldDB" id="A0A0K1PU89"/>
<comment type="pathway">
    <text evidence="4 13">Amino-acid biosynthesis; L-histidine biosynthesis; L-histidine from 5-phospho-alpha-D-ribose 1-diphosphate: step 2/9.</text>
</comment>
<dbReference type="GO" id="GO:0004635">
    <property type="term" value="F:phosphoribosyl-AMP cyclohydrolase activity"/>
    <property type="evidence" value="ECO:0007669"/>
    <property type="project" value="UniProtKB-UniRule"/>
</dbReference>
<feature type="region of interest" description="Phosphoribosyl-AMP cyclohydrolase" evidence="13">
    <location>
        <begin position="1"/>
        <end position="119"/>
    </location>
</feature>
<dbReference type="SUPFAM" id="SSF101386">
    <property type="entry name" value="all-alpha NTP pyrophosphatases"/>
    <property type="match status" value="1"/>
</dbReference>
<feature type="region of interest" description="Phosphoribosyl-ATP pyrophosphohydrolase" evidence="13">
    <location>
        <begin position="120"/>
        <end position="238"/>
    </location>
</feature>
<proteinExistence type="inferred from homology"/>
<dbReference type="InterPro" id="IPR008179">
    <property type="entry name" value="HisE"/>
</dbReference>
<feature type="compositionally biased region" description="Basic and acidic residues" evidence="14">
    <location>
        <begin position="203"/>
        <end position="217"/>
    </location>
</feature>
<feature type="region of interest" description="Disordered" evidence="14">
    <location>
        <begin position="203"/>
        <end position="238"/>
    </location>
</feature>
<dbReference type="OrthoDB" id="9795769at2"/>
<dbReference type="InterPro" id="IPR023019">
    <property type="entry name" value="His_synth_HisIE"/>
</dbReference>
<dbReference type="GO" id="GO:0000105">
    <property type="term" value="P:L-histidine biosynthetic process"/>
    <property type="evidence" value="ECO:0007669"/>
    <property type="project" value="UniProtKB-UniRule"/>
</dbReference>
<comment type="catalytic activity">
    <reaction evidence="1 13">
        <text>1-(5-phospho-beta-D-ribosyl)-5'-AMP + H2O = 1-(5-phospho-beta-D-ribosyl)-5-[(5-phospho-beta-D-ribosylamino)methylideneamino]imidazole-4-carboxamide</text>
        <dbReference type="Rhea" id="RHEA:20049"/>
        <dbReference type="ChEBI" id="CHEBI:15377"/>
        <dbReference type="ChEBI" id="CHEBI:58435"/>
        <dbReference type="ChEBI" id="CHEBI:59457"/>
        <dbReference type="EC" id="3.5.4.19"/>
    </reaction>
</comment>
<keyword evidence="7 13" id="KW-0028">Amino-acid biosynthesis</keyword>
<evidence type="ECO:0000256" key="6">
    <source>
        <dbReference type="ARBA" id="ARBA00008299"/>
    </source>
</evidence>
<dbReference type="SUPFAM" id="SSF141734">
    <property type="entry name" value="HisI-like"/>
    <property type="match status" value="1"/>
</dbReference>
<protein>
    <recommendedName>
        <fullName evidence="13">Histidine biosynthesis bifunctional protein HisIE</fullName>
    </recommendedName>
    <domain>
        <recommendedName>
            <fullName evidence="13">Phosphoribosyl-AMP cyclohydrolase</fullName>
            <shortName evidence="13">PRA-CH</shortName>
            <ecNumber evidence="13">3.5.4.19</ecNumber>
        </recommendedName>
    </domain>
    <domain>
        <recommendedName>
            <fullName evidence="13">Phosphoribosyl-ATP pyrophosphatase</fullName>
            <shortName evidence="13">PRA-PH</shortName>
            <ecNumber evidence="13">3.6.1.31</ecNumber>
        </recommendedName>
    </domain>
</protein>
<dbReference type="EC" id="3.5.4.19" evidence="13"/>
<dbReference type="STRING" id="1391654.AKJ09_03764"/>
<dbReference type="Gene3D" id="3.10.20.810">
    <property type="entry name" value="Phosphoribosyl-AMP cyclohydrolase"/>
    <property type="match status" value="1"/>
</dbReference>
<dbReference type="FunFam" id="3.10.20.810:FF:000001">
    <property type="entry name" value="Histidine biosynthesis bifunctional protein HisIE"/>
    <property type="match status" value="1"/>
</dbReference>
<dbReference type="EC" id="3.6.1.31" evidence="13"/>
<evidence type="ECO:0000256" key="7">
    <source>
        <dbReference type="ARBA" id="ARBA00022605"/>
    </source>
</evidence>
<evidence type="ECO:0000256" key="2">
    <source>
        <dbReference type="ARBA" id="ARBA00001460"/>
    </source>
</evidence>
<dbReference type="Gene3D" id="1.10.287.1080">
    <property type="entry name" value="MazG-like"/>
    <property type="match status" value="1"/>
</dbReference>
<keyword evidence="17" id="KW-1185">Reference proteome</keyword>
<dbReference type="UniPathway" id="UPA00031">
    <property type="reaction ID" value="UER00007"/>
</dbReference>
<dbReference type="PANTHER" id="PTHR42945:SF1">
    <property type="entry name" value="HISTIDINE BIOSYNTHESIS BIFUNCTIONAL PROTEIN HIS7"/>
    <property type="match status" value="1"/>
</dbReference>
<dbReference type="GO" id="GO:0005737">
    <property type="term" value="C:cytoplasm"/>
    <property type="evidence" value="ECO:0007669"/>
    <property type="project" value="UniProtKB-SubCell"/>
</dbReference>
<name>A0A0K1PU89_9BACT</name>
<evidence type="ECO:0000313" key="16">
    <source>
        <dbReference type="EMBL" id="AKU97100.1"/>
    </source>
</evidence>
<evidence type="ECO:0000256" key="8">
    <source>
        <dbReference type="ARBA" id="ARBA00022741"/>
    </source>
</evidence>
<evidence type="ECO:0000256" key="10">
    <source>
        <dbReference type="ARBA" id="ARBA00022840"/>
    </source>
</evidence>
<accession>A0A0K1PU89</accession>
<keyword evidence="10 13" id="KW-0067">ATP-binding</keyword>
<evidence type="ECO:0000256" key="13">
    <source>
        <dbReference type="HAMAP-Rule" id="MF_01019"/>
    </source>
</evidence>
<dbReference type="Proteomes" id="UP000064967">
    <property type="component" value="Chromosome"/>
</dbReference>
<dbReference type="NCBIfam" id="NF002747">
    <property type="entry name" value="PRK02759.1"/>
    <property type="match status" value="1"/>
</dbReference>
<gene>
    <name evidence="13" type="primary">hisI</name>
    <name evidence="13" type="synonym">hisIE</name>
    <name evidence="16" type="ORF">AKJ09_03764</name>
</gene>
<dbReference type="PANTHER" id="PTHR42945">
    <property type="entry name" value="HISTIDINE BIOSYNTHESIS BIFUNCTIONAL PROTEIN"/>
    <property type="match status" value="1"/>
</dbReference>
<dbReference type="CDD" id="cd11534">
    <property type="entry name" value="NTP-PPase_HisIE_like"/>
    <property type="match status" value="1"/>
</dbReference>
<reference evidence="16 17" key="1">
    <citation type="submission" date="2015-08" db="EMBL/GenBank/DDBJ databases">
        <authorList>
            <person name="Babu N.S."/>
            <person name="Beckwith C.J."/>
            <person name="Beseler K.G."/>
            <person name="Brison A."/>
            <person name="Carone J.V."/>
            <person name="Caskin T.P."/>
            <person name="Diamond M."/>
            <person name="Durham M.E."/>
            <person name="Foxe J.M."/>
            <person name="Go M."/>
            <person name="Henderson B.A."/>
            <person name="Jones I.B."/>
            <person name="McGettigan J.A."/>
            <person name="Micheletti S.J."/>
            <person name="Nasrallah M.E."/>
            <person name="Ortiz D."/>
            <person name="Piller C.R."/>
            <person name="Privatt S.R."/>
            <person name="Schneider S.L."/>
            <person name="Sharp S."/>
            <person name="Smith T.C."/>
            <person name="Stanton J.D."/>
            <person name="Ullery H.E."/>
            <person name="Wilson R.J."/>
            <person name="Serrano M.G."/>
            <person name="Buck G."/>
            <person name="Lee V."/>
            <person name="Wang Y."/>
            <person name="Carvalho R."/>
            <person name="Voegtly L."/>
            <person name="Shi R."/>
            <person name="Duckworth R."/>
            <person name="Johnson A."/>
            <person name="Loviza R."/>
            <person name="Walstead R."/>
            <person name="Shah Z."/>
            <person name="Kiflezghi M."/>
            <person name="Wade K."/>
            <person name="Ball S.L."/>
            <person name="Bradley K.W."/>
            <person name="Asai D.J."/>
            <person name="Bowman C.A."/>
            <person name="Russell D.A."/>
            <person name="Pope W.H."/>
            <person name="Jacobs-Sera D."/>
            <person name="Hendrix R.W."/>
            <person name="Hatfull G.F."/>
        </authorList>
    </citation>
    <scope>NUCLEOTIDE SEQUENCE [LARGE SCALE GENOMIC DNA]</scope>
    <source>
        <strain evidence="16 17">DSM 27648</strain>
    </source>
</reference>
<evidence type="ECO:0000259" key="15">
    <source>
        <dbReference type="Pfam" id="PF01502"/>
    </source>
</evidence>
<evidence type="ECO:0000313" key="17">
    <source>
        <dbReference type="Proteomes" id="UP000064967"/>
    </source>
</evidence>
<evidence type="ECO:0000256" key="14">
    <source>
        <dbReference type="SAM" id="MobiDB-lite"/>
    </source>
</evidence>
<dbReference type="HAMAP" id="MF_01019">
    <property type="entry name" value="HisIE"/>
    <property type="match status" value="1"/>
</dbReference>
<organism evidence="16 17">
    <name type="scientific">Labilithrix luteola</name>
    <dbReference type="NCBI Taxonomy" id="1391654"/>
    <lineage>
        <taxon>Bacteria</taxon>
        <taxon>Pseudomonadati</taxon>
        <taxon>Myxococcota</taxon>
        <taxon>Polyangia</taxon>
        <taxon>Polyangiales</taxon>
        <taxon>Labilitrichaceae</taxon>
        <taxon>Labilithrix</taxon>
    </lineage>
</organism>
<dbReference type="InterPro" id="IPR002496">
    <property type="entry name" value="PRib_AMP_CycHydrolase_dom"/>
</dbReference>
<evidence type="ECO:0000256" key="12">
    <source>
        <dbReference type="ARBA" id="ARBA00023268"/>
    </source>
</evidence>
<comment type="similarity">
    <text evidence="5 13">In the C-terminal section; belongs to the PRA-PH family.</text>
</comment>
<dbReference type="InterPro" id="IPR021130">
    <property type="entry name" value="PRib-ATP_PPHydrolase-like"/>
</dbReference>
<dbReference type="GO" id="GO:0004636">
    <property type="term" value="F:phosphoribosyl-ATP diphosphatase activity"/>
    <property type="evidence" value="ECO:0007669"/>
    <property type="project" value="UniProtKB-UniRule"/>
</dbReference>
<sequence>MLEFDENALLPVVAQDQLTGEVRMVAYANAAAIRHTLETGRATFFSRSRKELWVKGLTSGNAMDVSSVLVDCDADCLVYLVRPHGPSCHTGAPTCFFRRLSLDDDKLAIHDDEVPASTLLARLEIVLDARRSSSAAKSYTKSLFDGGPSKIGEKLREEADELSRAIDGETDDRVTSEAADVLFHVMVALKSRGLSITEVLRELERRSGTSGHDEKRSRATAKSGESETSEKPGGGKSS</sequence>
<evidence type="ECO:0000256" key="5">
    <source>
        <dbReference type="ARBA" id="ARBA00007731"/>
    </source>
</evidence>
<dbReference type="Pfam" id="PF01503">
    <property type="entry name" value="PRA-PH"/>
    <property type="match status" value="1"/>
</dbReference>
<keyword evidence="13" id="KW-0963">Cytoplasm</keyword>
<comment type="similarity">
    <text evidence="6 13">In the N-terminal section; belongs to the PRA-CH family.</text>
</comment>
<evidence type="ECO:0000256" key="4">
    <source>
        <dbReference type="ARBA" id="ARBA00005204"/>
    </source>
</evidence>
<dbReference type="Pfam" id="PF01502">
    <property type="entry name" value="PRA-CH"/>
    <property type="match status" value="1"/>
</dbReference>
<feature type="domain" description="Phosphoribosyl-AMP cyclohydrolase" evidence="15">
    <location>
        <begin position="24"/>
        <end position="97"/>
    </location>
</feature>
<dbReference type="KEGG" id="llu:AKJ09_03764"/>
<dbReference type="GO" id="GO:0005524">
    <property type="term" value="F:ATP binding"/>
    <property type="evidence" value="ECO:0007669"/>
    <property type="project" value="UniProtKB-KW"/>
</dbReference>
<keyword evidence="11 13" id="KW-0368">Histidine biosynthesis</keyword>
<comment type="pathway">
    <text evidence="3 13">Amino-acid biosynthesis; L-histidine biosynthesis; L-histidine from 5-phospho-alpha-D-ribose 1-diphosphate: step 3/9.</text>
</comment>
<evidence type="ECO:0000256" key="3">
    <source>
        <dbReference type="ARBA" id="ARBA00005169"/>
    </source>
</evidence>
<keyword evidence="8 13" id="KW-0547">Nucleotide-binding</keyword>
<dbReference type="InterPro" id="IPR038019">
    <property type="entry name" value="PRib_AMP_CycHydrolase_sf"/>
</dbReference>
<evidence type="ECO:0000256" key="9">
    <source>
        <dbReference type="ARBA" id="ARBA00022801"/>
    </source>
</evidence>